<sequence length="516" mass="55650">MAQNRRRENPNRNQSRPAQGNTARRRSRSNASGRRRVYDQAQDARRASSQRRGSPQGYQEQTIDFANGSVRYEQPRRADNSIQFPRQGRQVSGSAGQNGAGRSRSAQDRARGRNGNSSTRPANGASRGAKNGPSGRMRPTEANLRSPSRRESKKKRKLTRAAIRRRRIIRRLTAFALLLCVIAAGVYLTVTMLFKISSIQVQTADGTQVAEVGGYASEQILQALGVHTEENIFSFDPGQKSKELEKAFPMLEFIHVERQYPGTVVVQVTEAKPTYAMQVEGGWLTLSASLKILSKDAAQPAGLATLYGGEPVSTTPGEQLDFAAAPAASSAAASESADSAASSETEAETDQRLESLNTLMSALDSYGMLGDATRMEFADTEEMAFLYQDRISVLLGTLNELDYKLKLAQYVLLNQDGKGCAATDTGLLDLSHLSASSTRKFRFAQGEPTLPSGYLVPEVSTPEETPVENPDAAEADPPADAELSAETSAAPEADPAAGAETPPTEEAANQETTNQG</sequence>
<dbReference type="InterPro" id="IPR050487">
    <property type="entry name" value="FtsQ_DivIB"/>
</dbReference>
<evidence type="ECO:0000259" key="10">
    <source>
        <dbReference type="PROSITE" id="PS51779"/>
    </source>
</evidence>
<feature type="compositionally biased region" description="Basic and acidic residues" evidence="8">
    <location>
        <begin position="1"/>
        <end position="10"/>
    </location>
</feature>
<keyword evidence="4 9" id="KW-0812">Transmembrane</keyword>
<dbReference type="GO" id="GO:0005886">
    <property type="term" value="C:plasma membrane"/>
    <property type="evidence" value="ECO:0007669"/>
    <property type="project" value="TreeGrafter"/>
</dbReference>
<evidence type="ECO:0000256" key="9">
    <source>
        <dbReference type="SAM" id="Phobius"/>
    </source>
</evidence>
<keyword evidence="7" id="KW-0131">Cell cycle</keyword>
<evidence type="ECO:0000256" key="6">
    <source>
        <dbReference type="ARBA" id="ARBA00023136"/>
    </source>
</evidence>
<dbReference type="AlphaFoldDB" id="A0A329TIA2"/>
<feature type="domain" description="POTRA" evidence="10">
    <location>
        <begin position="194"/>
        <end position="271"/>
    </location>
</feature>
<feature type="compositionally biased region" description="Low complexity" evidence="8">
    <location>
        <begin position="480"/>
        <end position="516"/>
    </location>
</feature>
<evidence type="ECO:0000313" key="11">
    <source>
        <dbReference type="EMBL" id="RAW49174.1"/>
    </source>
</evidence>
<proteinExistence type="predicted"/>
<evidence type="ECO:0000256" key="7">
    <source>
        <dbReference type="ARBA" id="ARBA00023306"/>
    </source>
</evidence>
<evidence type="ECO:0000256" key="2">
    <source>
        <dbReference type="ARBA" id="ARBA00022475"/>
    </source>
</evidence>
<dbReference type="GO" id="GO:0051301">
    <property type="term" value="P:cell division"/>
    <property type="evidence" value="ECO:0007669"/>
    <property type="project" value="UniProtKB-KW"/>
</dbReference>
<dbReference type="Pfam" id="PF08478">
    <property type="entry name" value="POTRA_1"/>
    <property type="match status" value="1"/>
</dbReference>
<keyword evidence="6 9" id="KW-0472">Membrane</keyword>
<feature type="transmembrane region" description="Helical" evidence="9">
    <location>
        <begin position="172"/>
        <end position="194"/>
    </location>
</feature>
<organism evidence="11 12">
    <name type="scientific">Faecalibacterium prausnitzii</name>
    <dbReference type="NCBI Taxonomy" id="853"/>
    <lineage>
        <taxon>Bacteria</taxon>
        <taxon>Bacillati</taxon>
        <taxon>Bacillota</taxon>
        <taxon>Clostridia</taxon>
        <taxon>Eubacteriales</taxon>
        <taxon>Oscillospiraceae</taxon>
        <taxon>Faecalibacterium</taxon>
    </lineage>
</organism>
<dbReference type="PANTHER" id="PTHR37820:SF1">
    <property type="entry name" value="CELL DIVISION PROTEIN FTSQ"/>
    <property type="match status" value="1"/>
</dbReference>
<feature type="compositionally biased region" description="Basic and acidic residues" evidence="8">
    <location>
        <begin position="36"/>
        <end position="46"/>
    </location>
</feature>
<dbReference type="PANTHER" id="PTHR37820">
    <property type="entry name" value="CELL DIVISION PROTEIN DIVIB"/>
    <property type="match status" value="1"/>
</dbReference>
<keyword evidence="3 11" id="KW-0132">Cell division</keyword>
<name>A0A329TIA2_9FIRM</name>
<comment type="subcellular location">
    <subcellularLocation>
        <location evidence="1">Membrane</location>
    </subcellularLocation>
</comment>
<dbReference type="RefSeq" id="WP_112115848.1">
    <property type="nucleotide sequence ID" value="NZ_PRKZ01000006.1"/>
</dbReference>
<evidence type="ECO:0000256" key="1">
    <source>
        <dbReference type="ARBA" id="ARBA00004370"/>
    </source>
</evidence>
<dbReference type="Gene3D" id="3.10.20.310">
    <property type="entry name" value="membrane protein fhac"/>
    <property type="match status" value="1"/>
</dbReference>
<dbReference type="EMBL" id="PRKZ01000006">
    <property type="protein sequence ID" value="RAW49174.1"/>
    <property type="molecule type" value="Genomic_DNA"/>
</dbReference>
<feature type="compositionally biased region" description="Basic residues" evidence="8">
    <location>
        <begin position="151"/>
        <end position="160"/>
    </location>
</feature>
<dbReference type="Proteomes" id="UP000251634">
    <property type="component" value="Unassembled WGS sequence"/>
</dbReference>
<dbReference type="PROSITE" id="PS51779">
    <property type="entry name" value="POTRA"/>
    <property type="match status" value="1"/>
</dbReference>
<keyword evidence="2" id="KW-1003">Cell membrane</keyword>
<evidence type="ECO:0000256" key="4">
    <source>
        <dbReference type="ARBA" id="ARBA00022692"/>
    </source>
</evidence>
<evidence type="ECO:0000256" key="8">
    <source>
        <dbReference type="SAM" id="MobiDB-lite"/>
    </source>
</evidence>
<gene>
    <name evidence="11" type="ORF">C4N25_09375</name>
</gene>
<feature type="compositionally biased region" description="Low complexity" evidence="8">
    <location>
        <begin position="456"/>
        <end position="470"/>
    </location>
</feature>
<feature type="compositionally biased region" description="Polar residues" evidence="8">
    <location>
        <begin position="80"/>
        <end position="97"/>
    </location>
</feature>
<evidence type="ECO:0000313" key="12">
    <source>
        <dbReference type="Proteomes" id="UP000251634"/>
    </source>
</evidence>
<reference evidence="11 12" key="1">
    <citation type="submission" date="2018-02" db="EMBL/GenBank/DDBJ databases">
        <title>Complete genome sequencing of Faecalibacterium prausnitzii strains isolated from the human gut.</title>
        <authorList>
            <person name="Fitzgerald B.C."/>
            <person name="Shkoporov A.N."/>
            <person name="Ross P.R."/>
            <person name="Hill C."/>
        </authorList>
    </citation>
    <scope>NUCLEOTIDE SEQUENCE [LARGE SCALE GENOMIC DNA]</scope>
    <source>
        <strain evidence="11 12">APC942/8-14-2</strain>
    </source>
</reference>
<evidence type="ECO:0000256" key="5">
    <source>
        <dbReference type="ARBA" id="ARBA00022989"/>
    </source>
</evidence>
<dbReference type="InterPro" id="IPR034746">
    <property type="entry name" value="POTRA"/>
</dbReference>
<keyword evidence="5 9" id="KW-1133">Transmembrane helix</keyword>
<comment type="caution">
    <text evidence="11">The sequence shown here is derived from an EMBL/GenBank/DDBJ whole genome shotgun (WGS) entry which is preliminary data.</text>
</comment>
<accession>A0A329TIA2</accession>
<dbReference type="InterPro" id="IPR013685">
    <property type="entry name" value="POTRA_FtsQ_type"/>
</dbReference>
<feature type="region of interest" description="Disordered" evidence="8">
    <location>
        <begin position="447"/>
        <end position="516"/>
    </location>
</feature>
<evidence type="ECO:0000256" key="3">
    <source>
        <dbReference type="ARBA" id="ARBA00022618"/>
    </source>
</evidence>
<protein>
    <submittedName>
        <fullName evidence="11">Cell division protein FtsQ</fullName>
    </submittedName>
</protein>
<feature type="region of interest" description="Disordered" evidence="8">
    <location>
        <begin position="1"/>
        <end position="160"/>
    </location>
</feature>